<keyword evidence="2" id="KW-1185">Reference proteome</keyword>
<accession>A0A1I0RM59</accession>
<dbReference type="Pfam" id="PF13585">
    <property type="entry name" value="CHU_C"/>
    <property type="match status" value="1"/>
</dbReference>
<dbReference type="NCBIfam" id="TIGR04131">
    <property type="entry name" value="Bac_Flav_CTERM"/>
    <property type="match status" value="1"/>
</dbReference>
<dbReference type="EMBL" id="FOIR01000005">
    <property type="protein sequence ID" value="SEW42249.1"/>
    <property type="molecule type" value="Genomic_DNA"/>
</dbReference>
<proteinExistence type="predicted"/>
<evidence type="ECO:0000313" key="1">
    <source>
        <dbReference type="EMBL" id="SEW42249.1"/>
    </source>
</evidence>
<dbReference type="Proteomes" id="UP000199437">
    <property type="component" value="Unassembled WGS sequence"/>
</dbReference>
<dbReference type="OrthoDB" id="1123245at2"/>
<sequence length="957" mass="106569">MTNIRSLLLLLIFTAISTDLWATHIRAGEITAVRISQSSLRYRFTLILYKDTGSPVQIGEGGIFNFGQGRTIGPGRAALEQESVDGSFDERVIGNETLISVIQFDHTFDGPGVYVISYTEQNRNGGIINMGGASSEEIPFHIETVIRIDPGLDVNGTPQLTIPPIDRACIGSRFIHNPGAYDPDGDSLAYKIVTPLQDRGVEVRNYVPLDDPAISDISEDGGPTEFSIDPLTGDLVWDAPKFAGEYNVAFIIEEWRFSQLTGRYELLGYVTRDMQILVEECDNERPELEIPADTCIEAGTLLEAEILGRDPDGNKVLMEAFGGVFGLNSNAAEYLSLPGLNPNPEFRDSPATSLFRWQTDLSHVRARPYQVQFKITDDPSDPEAPELVDFATWNIQVVAPAPTGLTSSVDSGLSIELNWDDYIGANYAPTMQIYRRVDSYDFDPENCIVGIPAQSGYELIDELPIDQTNYIDDNDVRPGVKYCYRLVAEFPLPEGGTSYASIETCTTIPLDVPAITNVSIENTGMTDGEIFVKWTSPLEINPILFPPPYRYELIRYQGFDGNVGRTQVTSTLDTTFMDTGLNTEGTPYHYMVRFYDNADNLIDSSATASSVRLEALGLVQAVELSWEADVPWSNRVQSFPYHYIYRNRADIAANDTDNFVLIDSALVTADGFTYLDEGQFNSVPLLEDREYCYYVVTQGSYGNPIIPAPLVNNSQVVCIQPNDEEPPEEPEIEIPSDSTTVEGPDGTPLIILDNPNCDQLQLEPCAFANFSNTLTWTADDVDNDIASFNIYYSTSGAEDSFTLVGNTRDMQFTHTGLSSYKGCYKIAAVDRSNNESTLSNSVCFDNCPYYDLPNTFTPNDDGVNDTFRAFDQPNAQCPRFVRSVEFRVFNRWGGKELFTYNTTEEVEPNFFIDWNGTDENGNELPSGTYYYTATVTFDVLDPAKAKQEFKNWVKIIR</sequence>
<dbReference type="InterPro" id="IPR013783">
    <property type="entry name" value="Ig-like_fold"/>
</dbReference>
<organism evidence="1 2">
    <name type="scientific">Roseivirga pacifica</name>
    <dbReference type="NCBI Taxonomy" id="1267423"/>
    <lineage>
        <taxon>Bacteria</taxon>
        <taxon>Pseudomonadati</taxon>
        <taxon>Bacteroidota</taxon>
        <taxon>Cytophagia</taxon>
        <taxon>Cytophagales</taxon>
        <taxon>Roseivirgaceae</taxon>
        <taxon>Roseivirga</taxon>
    </lineage>
</organism>
<dbReference type="SUPFAM" id="SSF49265">
    <property type="entry name" value="Fibronectin type III"/>
    <property type="match status" value="1"/>
</dbReference>
<dbReference type="InterPro" id="IPR026341">
    <property type="entry name" value="T9SS_type_B"/>
</dbReference>
<dbReference type="RefSeq" id="WP_090260846.1">
    <property type="nucleotide sequence ID" value="NZ_FOIR01000005.1"/>
</dbReference>
<dbReference type="InterPro" id="IPR036116">
    <property type="entry name" value="FN3_sf"/>
</dbReference>
<evidence type="ECO:0000313" key="2">
    <source>
        <dbReference type="Proteomes" id="UP000199437"/>
    </source>
</evidence>
<dbReference type="AlphaFoldDB" id="A0A1I0RM59"/>
<gene>
    <name evidence="1" type="ORF">SAMN05216290_3807</name>
</gene>
<reference evidence="2" key="1">
    <citation type="submission" date="2016-10" db="EMBL/GenBank/DDBJ databases">
        <authorList>
            <person name="Varghese N."/>
            <person name="Submissions S."/>
        </authorList>
    </citation>
    <scope>NUCLEOTIDE SEQUENCE [LARGE SCALE GENOMIC DNA]</scope>
    <source>
        <strain evidence="2">CGMCC 1.12402</strain>
    </source>
</reference>
<dbReference type="GeneID" id="99988473"/>
<dbReference type="Gene3D" id="2.60.40.4070">
    <property type="match status" value="1"/>
</dbReference>
<protein>
    <submittedName>
        <fullName evidence="1">Gliding motility-associated C-terminal domain-containing protein</fullName>
    </submittedName>
</protein>
<dbReference type="Gene3D" id="2.60.40.10">
    <property type="entry name" value="Immunoglobulins"/>
    <property type="match status" value="3"/>
</dbReference>
<name>A0A1I0RM59_9BACT</name>
<dbReference type="STRING" id="1267423.SAMN05216290_3807"/>